<dbReference type="Gene3D" id="2.40.170.20">
    <property type="entry name" value="TonB-dependent receptor, beta-barrel domain"/>
    <property type="match status" value="1"/>
</dbReference>
<dbReference type="PATRIC" id="fig|1328313.3.peg.618"/>
<dbReference type="InterPro" id="IPR036942">
    <property type="entry name" value="Beta-barrel_TonB_sf"/>
</dbReference>
<evidence type="ECO:0000256" key="2">
    <source>
        <dbReference type="ARBA" id="ARBA00023136"/>
    </source>
</evidence>
<gene>
    <name evidence="7" type="ORF">DS2_02975</name>
</gene>
<keyword evidence="2 4" id="KW-0472">Membrane</keyword>
<evidence type="ECO:0000313" key="8">
    <source>
        <dbReference type="Proteomes" id="UP000019276"/>
    </source>
</evidence>
<dbReference type="SUPFAM" id="SSF56935">
    <property type="entry name" value="Porins"/>
    <property type="match status" value="1"/>
</dbReference>
<dbReference type="InterPro" id="IPR012910">
    <property type="entry name" value="Plug_dom"/>
</dbReference>
<proteinExistence type="inferred from homology"/>
<evidence type="ECO:0000256" key="4">
    <source>
        <dbReference type="RuleBase" id="RU003357"/>
    </source>
</evidence>
<dbReference type="EMBL" id="ARZY01000003">
    <property type="protein sequence ID" value="EWH11752.1"/>
    <property type="molecule type" value="Genomic_DNA"/>
</dbReference>
<sequence>MAVLCGLSLNVQAAEENKDNKNEEKDTTEVIEVTGYKGSVLKSMFEKRNAGNISDSIFAEDIGKSTDQNIADALSRVTGISVQSTDGEGARITVRGANPDQNMITLNGVQLTSSDFNQAVDLSAYSADILSHINVVKTASADHDEGSLGASVQLHTSKPLNLKNDVKSLTLQGRYNDFSEKSDYKLAGSYSEKFFDDSFGVLFTAYKETNSVRRDEFKVNNFEARNLAVASTTDGRTITDRRVLTAKDFEYALYTNERNRHGGTLTLQFLPTDDTDVALDFTYSKQDLVDTNHSVTIRTRPDLPNFIEGQVAPSSTRPWNWPADVDFIPEFSDPQADWFVVDEASNTLVKSVSRFADGGFQRRNGGNSTENKVANLNIKHQITDDFKVEFGANYSNTVRDPGEGTVQMNLLNNTMNVGLKALAGPYGQPHTGIQPAGFDCTTGICEMVFGDGVVSLNDPENISDNRGYSAFSPDDIKAQTINWMALTEQAVEDELSTYRLDFDLDIDVLGFTKIEFGGKYSERSKYVDDQNRQFRNTKVPVQVIAYDEDGTPTGVKAILAGSGIGSITADNFASDEAFPVDNFMEDLGFARNNITDGWTMVDDEKFLALAYANEDYELETNRLNTRSADLTTAAGYFKMSFAYLDDSLTGDFGIRYIKDTVDVLGYSGAEFTETVAQRAIYDPFMWRQLRNPQLDSCEFDNALAPDDNPYFNRIDGYGWDTSGTPNDTSDDVRIPADPAGYPCYDKYTEQGSERSGWWWNQRHVDRSTLKNDVFTGNAVKGENRSLRVFETTGDNEYDMWLPSLNLNYIISEDMIGRFAISKTMSRPNIDSLKPGFFMRESFWGDPSTPRGSSIRLDNPKLLPQESINYDLSWEWYFNKGSMVSVALFYKDMTNFEEEEQQIVYADDLRSKDLSNYSADQLFKTEEQLRDAFANDETGTGFGICMPKRGNINDVAADWWYDDSDLLNYCATFAATTKRNGAGAEIAGIELTYNQSYDFLPGIWGGLGSSFNYTYQDSKTIPGDSNLIAGKALESLPRTWVPQHSYNATVYWEQNGHQVRLAYRGKSDELIDPYFSYGSRWNEGSDNLDLSIGYKVSDAVSVSFQAINLTDESQRVYWTNRDLGIEPELNDAGEPITNKYIPLNEGNALDGDAPTSRTQILRKNGRTFRLDLRVNF</sequence>
<dbReference type="STRING" id="1328313.DS2_02975"/>
<dbReference type="Gene3D" id="2.170.130.10">
    <property type="entry name" value="TonB-dependent receptor, plug domain"/>
    <property type="match status" value="1"/>
</dbReference>
<dbReference type="NCBIfam" id="TIGR01782">
    <property type="entry name" value="TonB-Xanth-Caul"/>
    <property type="match status" value="1"/>
</dbReference>
<dbReference type="InterPro" id="IPR037066">
    <property type="entry name" value="Plug_dom_sf"/>
</dbReference>
<dbReference type="InterPro" id="IPR010104">
    <property type="entry name" value="TonB_rcpt_bac"/>
</dbReference>
<evidence type="ECO:0000259" key="5">
    <source>
        <dbReference type="Pfam" id="PF00593"/>
    </source>
</evidence>
<evidence type="ECO:0000256" key="1">
    <source>
        <dbReference type="ARBA" id="ARBA00004442"/>
    </source>
</evidence>
<name>W7QRW0_9ALTE</name>
<feature type="domain" description="TonB-dependent receptor-like beta-barrel" evidence="5">
    <location>
        <begin position="765"/>
        <end position="1108"/>
    </location>
</feature>
<dbReference type="Pfam" id="PF00593">
    <property type="entry name" value="TonB_dep_Rec_b-barrel"/>
    <property type="match status" value="1"/>
</dbReference>
<accession>W7QRW0</accession>
<comment type="similarity">
    <text evidence="4">Belongs to the TonB-dependent receptor family.</text>
</comment>
<dbReference type="PANTHER" id="PTHR40980:SF3">
    <property type="entry name" value="TONB-DEPENDENT RECEPTOR-LIKE BETA-BARREL DOMAIN-CONTAINING PROTEIN"/>
    <property type="match status" value="1"/>
</dbReference>
<keyword evidence="3" id="KW-0998">Cell outer membrane</keyword>
<organism evidence="7 8">
    <name type="scientific">Catenovulum agarivorans DS-2</name>
    <dbReference type="NCBI Taxonomy" id="1328313"/>
    <lineage>
        <taxon>Bacteria</taxon>
        <taxon>Pseudomonadati</taxon>
        <taxon>Pseudomonadota</taxon>
        <taxon>Gammaproteobacteria</taxon>
        <taxon>Alteromonadales</taxon>
        <taxon>Alteromonadaceae</taxon>
        <taxon>Catenovulum</taxon>
    </lineage>
</organism>
<protein>
    <submittedName>
        <fullName evidence="7">3-dehydroquinate synthase</fullName>
    </submittedName>
</protein>
<dbReference type="eggNOG" id="COG1629">
    <property type="taxonomic scope" value="Bacteria"/>
</dbReference>
<dbReference type="Proteomes" id="UP000019276">
    <property type="component" value="Unassembled WGS sequence"/>
</dbReference>
<dbReference type="InterPro" id="IPR000531">
    <property type="entry name" value="Beta-barrel_TonB"/>
</dbReference>
<dbReference type="AlphaFoldDB" id="W7QRW0"/>
<comment type="caution">
    <text evidence="7">The sequence shown here is derived from an EMBL/GenBank/DDBJ whole genome shotgun (WGS) entry which is preliminary data.</text>
</comment>
<keyword evidence="4" id="KW-0798">TonB box</keyword>
<evidence type="ECO:0000313" key="7">
    <source>
        <dbReference type="EMBL" id="EWH11752.1"/>
    </source>
</evidence>
<feature type="domain" description="TonB-dependent receptor plug" evidence="6">
    <location>
        <begin position="48"/>
        <end position="150"/>
    </location>
</feature>
<dbReference type="Pfam" id="PF07715">
    <property type="entry name" value="Plug"/>
    <property type="match status" value="1"/>
</dbReference>
<evidence type="ECO:0000259" key="6">
    <source>
        <dbReference type="Pfam" id="PF07715"/>
    </source>
</evidence>
<keyword evidence="8" id="KW-1185">Reference proteome</keyword>
<reference evidence="7 8" key="1">
    <citation type="journal article" date="2014" name="Genome Announc.">
        <title>Draft Genome Sequence of the Agar-Degrading Bacterium Catenovulum sp. Strain DS-2, Isolated from Intestines of Haliotis diversicolor.</title>
        <authorList>
            <person name="Shan D."/>
            <person name="Li X."/>
            <person name="Gu Z."/>
            <person name="Wei G."/>
            <person name="Gao Z."/>
            <person name="Shao Z."/>
        </authorList>
    </citation>
    <scope>NUCLEOTIDE SEQUENCE [LARGE SCALE GENOMIC DNA]</scope>
    <source>
        <strain evidence="7 8">DS-2</strain>
    </source>
</reference>
<evidence type="ECO:0000256" key="3">
    <source>
        <dbReference type="ARBA" id="ARBA00023237"/>
    </source>
</evidence>
<dbReference type="eggNOG" id="COG4206">
    <property type="taxonomic scope" value="Bacteria"/>
</dbReference>
<dbReference type="GO" id="GO:0009279">
    <property type="term" value="C:cell outer membrane"/>
    <property type="evidence" value="ECO:0007669"/>
    <property type="project" value="UniProtKB-SubCell"/>
</dbReference>
<comment type="subcellular location">
    <subcellularLocation>
        <location evidence="1 4">Cell outer membrane</location>
    </subcellularLocation>
</comment>
<dbReference type="PANTHER" id="PTHR40980">
    <property type="entry name" value="PLUG DOMAIN-CONTAINING PROTEIN"/>
    <property type="match status" value="1"/>
</dbReference>